<keyword evidence="2" id="KW-0812">Transmembrane</keyword>
<protein>
    <recommendedName>
        <fullName evidence="5">Selenoprotein K</fullName>
    </recommendedName>
</protein>
<comment type="caution">
    <text evidence="3">The sequence shown here is derived from an EMBL/GenBank/DDBJ whole genome shotgun (WGS) entry which is preliminary data.</text>
</comment>
<dbReference type="EMBL" id="JWZT01001860">
    <property type="protein sequence ID" value="KII71110.1"/>
    <property type="molecule type" value="Genomic_DNA"/>
</dbReference>
<dbReference type="Proteomes" id="UP000031668">
    <property type="component" value="Unassembled WGS sequence"/>
</dbReference>
<proteinExistence type="predicted"/>
<feature type="region of interest" description="Disordered" evidence="1">
    <location>
        <begin position="59"/>
        <end position="106"/>
    </location>
</feature>
<evidence type="ECO:0008006" key="5">
    <source>
        <dbReference type="Google" id="ProtNLM"/>
    </source>
</evidence>
<organism evidence="3 4">
    <name type="scientific">Thelohanellus kitauei</name>
    <name type="common">Myxosporean</name>
    <dbReference type="NCBI Taxonomy" id="669202"/>
    <lineage>
        <taxon>Eukaryota</taxon>
        <taxon>Metazoa</taxon>
        <taxon>Cnidaria</taxon>
        <taxon>Myxozoa</taxon>
        <taxon>Myxosporea</taxon>
        <taxon>Bivalvulida</taxon>
        <taxon>Platysporina</taxon>
        <taxon>Myxobolidae</taxon>
        <taxon>Thelohanellus</taxon>
    </lineage>
</organism>
<gene>
    <name evidence="3" type="ORF">RF11_04756</name>
</gene>
<evidence type="ECO:0000313" key="4">
    <source>
        <dbReference type="Proteomes" id="UP000031668"/>
    </source>
</evidence>
<dbReference type="Pfam" id="PF10961">
    <property type="entry name" value="SelK_SelG"/>
    <property type="match status" value="1"/>
</dbReference>
<dbReference type="AlphaFoldDB" id="A0A0C2N483"/>
<accession>A0A0C2N483</accession>
<sequence length="106" mass="11893">MFAESIRVFLVFSMVRINSKGEIVHDEERGFILNFIFGVYNFFVLYFLTLFQMSDNFYPKKSGSRDRPSRPPPKPGAPGGKRGFTKFNNDEDTQSSGAPGCPPMGG</sequence>
<feature type="transmembrane region" description="Helical" evidence="2">
    <location>
        <begin position="31"/>
        <end position="51"/>
    </location>
</feature>
<evidence type="ECO:0000313" key="3">
    <source>
        <dbReference type="EMBL" id="KII71110.1"/>
    </source>
</evidence>
<keyword evidence="4" id="KW-1185">Reference proteome</keyword>
<dbReference type="InterPro" id="IPR024491">
    <property type="entry name" value="Se_SelK/SelG"/>
</dbReference>
<keyword evidence="2" id="KW-0472">Membrane</keyword>
<dbReference type="OrthoDB" id="10572471at2759"/>
<keyword evidence="2" id="KW-1133">Transmembrane helix</keyword>
<evidence type="ECO:0000256" key="2">
    <source>
        <dbReference type="SAM" id="Phobius"/>
    </source>
</evidence>
<reference evidence="3 4" key="1">
    <citation type="journal article" date="2014" name="Genome Biol. Evol.">
        <title>The genome of the myxosporean Thelohanellus kitauei shows adaptations to nutrient acquisition within its fish host.</title>
        <authorList>
            <person name="Yang Y."/>
            <person name="Xiong J."/>
            <person name="Zhou Z."/>
            <person name="Huo F."/>
            <person name="Miao W."/>
            <person name="Ran C."/>
            <person name="Liu Y."/>
            <person name="Zhang J."/>
            <person name="Feng J."/>
            <person name="Wang M."/>
            <person name="Wang M."/>
            <person name="Wang L."/>
            <person name="Yao B."/>
        </authorList>
    </citation>
    <scope>NUCLEOTIDE SEQUENCE [LARGE SCALE GENOMIC DNA]</scope>
    <source>
        <strain evidence="3">Wuqing</strain>
    </source>
</reference>
<name>A0A0C2N483_THEKT</name>
<evidence type="ECO:0000256" key="1">
    <source>
        <dbReference type="SAM" id="MobiDB-lite"/>
    </source>
</evidence>